<reference evidence="1 2" key="1">
    <citation type="submission" date="2018-07" db="EMBL/GenBank/DDBJ databases">
        <title>Venubactetium sediminum gen. nov., sp. nov., isolated from a marine solar saltern.</title>
        <authorList>
            <person name="Wang S."/>
        </authorList>
    </citation>
    <scope>NUCLEOTIDE SEQUENCE [LARGE SCALE GENOMIC DNA]</scope>
    <source>
        <strain evidence="1 2">WD2A32</strain>
    </source>
</reference>
<organism evidence="1 2">
    <name type="scientific">Ferruginivarius sediminum</name>
    <dbReference type="NCBI Taxonomy" id="2661937"/>
    <lineage>
        <taxon>Bacteria</taxon>
        <taxon>Pseudomonadati</taxon>
        <taxon>Pseudomonadota</taxon>
        <taxon>Alphaproteobacteria</taxon>
        <taxon>Rhodospirillales</taxon>
        <taxon>Rhodospirillaceae</taxon>
        <taxon>Ferruginivarius</taxon>
    </lineage>
</organism>
<evidence type="ECO:0000313" key="2">
    <source>
        <dbReference type="Proteomes" id="UP000253941"/>
    </source>
</evidence>
<dbReference type="RefSeq" id="WP_114580507.1">
    <property type="nucleotide sequence ID" value="NZ_QPMH01000002.1"/>
</dbReference>
<protein>
    <submittedName>
        <fullName evidence="1">Uncharacterized protein</fullName>
    </submittedName>
</protein>
<dbReference type="AlphaFoldDB" id="A0A369TD22"/>
<dbReference type="Gene3D" id="1.25.40.10">
    <property type="entry name" value="Tetratricopeptide repeat domain"/>
    <property type="match status" value="1"/>
</dbReference>
<evidence type="ECO:0000313" key="1">
    <source>
        <dbReference type="EMBL" id="RDD63251.1"/>
    </source>
</evidence>
<sequence length="373" mass="42068">MAQQTQPTITLEEALHMGYRHHQVGELQQAKHIYERILSAVPQQPAALSMLASVAYLEGDEIQAEAYRDQALKSYSAVLHQQPGQLAIRAALVNQLLAADRVREAQDLIEYLQLPLNPLRAKPEEFQRRREASRKRGLPPIIINTIPKSASESIWNRLAQGLGMAQCHLSIGLFPHCTAVPHRLDEFGQGGIISKEHIAPSPFNVEVLHRAGVRKLVVHLRDPRQTTLSWAHFVRDDISKTLLGPLWRQSCPPAAVLNADLSQQLDWCIDNYLPLAVDFMRGWQEIAADPARPIDILFQTFEGFRTEPDAYFARTLEFYGIDKSLFAEDAEAEVVHLRKGALDEWREVYTGEQQRRANAIVGPDLLDAFGWTA</sequence>
<dbReference type="SUPFAM" id="SSF48452">
    <property type="entry name" value="TPR-like"/>
    <property type="match status" value="1"/>
</dbReference>
<dbReference type="Proteomes" id="UP000253941">
    <property type="component" value="Unassembled WGS sequence"/>
</dbReference>
<dbReference type="EMBL" id="QPMH01000002">
    <property type="protein sequence ID" value="RDD63251.1"/>
    <property type="molecule type" value="Genomic_DNA"/>
</dbReference>
<dbReference type="SUPFAM" id="SSF52540">
    <property type="entry name" value="P-loop containing nucleoside triphosphate hydrolases"/>
    <property type="match status" value="1"/>
</dbReference>
<comment type="caution">
    <text evidence="1">The sequence shown here is derived from an EMBL/GenBank/DDBJ whole genome shotgun (WGS) entry which is preliminary data.</text>
</comment>
<dbReference type="Gene3D" id="3.40.50.300">
    <property type="entry name" value="P-loop containing nucleotide triphosphate hydrolases"/>
    <property type="match status" value="1"/>
</dbReference>
<dbReference type="InterPro" id="IPR011990">
    <property type="entry name" value="TPR-like_helical_dom_sf"/>
</dbReference>
<accession>A0A369TD22</accession>
<gene>
    <name evidence="1" type="ORF">DRB17_02020</name>
</gene>
<dbReference type="InterPro" id="IPR027417">
    <property type="entry name" value="P-loop_NTPase"/>
</dbReference>
<proteinExistence type="predicted"/>
<keyword evidence="2" id="KW-1185">Reference proteome</keyword>
<name>A0A369TD22_9PROT</name>